<comment type="caution">
    <text evidence="1">The sequence shown here is derived from an EMBL/GenBank/DDBJ whole genome shotgun (WGS) entry which is preliminary data.</text>
</comment>
<gene>
    <name evidence="1" type="ORF">CO083_03385</name>
</gene>
<proteinExistence type="predicted"/>
<sequence length="189" mass="21801">MRIRTVKTSSGKYALQVISKHQGKLTVHKHIGSYGTTDEKSILLLKARTFIDNYDDIQHDLFEKQPLFSHLSDIKITQSQSLFLYQLLSRIYDTLGLNIFTDKVVRDLIIARVYKPVSKQETIDILEDSFGKAYSLKTIYRHLKKAIDHGIKEQFQSTLISFAKKGLNDSLHLVFYDVTTLAFDNEDRS</sequence>
<dbReference type="Proteomes" id="UP000229706">
    <property type="component" value="Unassembled WGS sequence"/>
</dbReference>
<accession>A0A2M8DCI5</accession>
<dbReference type="EMBL" id="PFTH01000131">
    <property type="protein sequence ID" value="PJB88124.1"/>
    <property type="molecule type" value="Genomic_DNA"/>
</dbReference>
<name>A0A2M8DCI5_9BACT</name>
<dbReference type="AlphaFoldDB" id="A0A2M8DCI5"/>
<evidence type="ECO:0008006" key="3">
    <source>
        <dbReference type="Google" id="ProtNLM"/>
    </source>
</evidence>
<reference evidence="2" key="1">
    <citation type="submission" date="2017-09" db="EMBL/GenBank/DDBJ databases">
        <title>Depth-based differentiation of microbial function through sediment-hosted aquifers and enrichment of novel symbionts in the deep terrestrial subsurface.</title>
        <authorList>
            <person name="Probst A.J."/>
            <person name="Ladd B."/>
            <person name="Jarett J.K."/>
            <person name="Geller-Mcgrath D.E."/>
            <person name="Sieber C.M.K."/>
            <person name="Emerson J.B."/>
            <person name="Anantharaman K."/>
            <person name="Thomas B.C."/>
            <person name="Malmstrom R."/>
            <person name="Stieglmeier M."/>
            <person name="Klingl A."/>
            <person name="Woyke T."/>
            <person name="Ryan C.M."/>
            <person name="Banfield J.F."/>
        </authorList>
    </citation>
    <scope>NUCLEOTIDE SEQUENCE [LARGE SCALE GENOMIC DNA]</scope>
</reference>
<protein>
    <recommendedName>
        <fullName evidence="3">Transposase</fullName>
    </recommendedName>
</protein>
<evidence type="ECO:0000313" key="1">
    <source>
        <dbReference type="EMBL" id="PJB88124.1"/>
    </source>
</evidence>
<organism evidence="1 2">
    <name type="scientific">Candidatus Roizmanbacteria bacterium CG_4_9_14_0_8_um_filter_34_12</name>
    <dbReference type="NCBI Taxonomy" id="1974840"/>
    <lineage>
        <taxon>Bacteria</taxon>
        <taxon>Candidatus Roizmaniibacteriota</taxon>
    </lineage>
</organism>
<evidence type="ECO:0000313" key="2">
    <source>
        <dbReference type="Proteomes" id="UP000229706"/>
    </source>
</evidence>